<dbReference type="InterPro" id="IPR001765">
    <property type="entry name" value="Carbonic_anhydrase"/>
</dbReference>
<keyword evidence="4 7" id="KW-0456">Lyase</keyword>
<dbReference type="InterPro" id="IPR036874">
    <property type="entry name" value="Carbonic_anhydrase_sf"/>
</dbReference>
<dbReference type="EC" id="4.2.1.1" evidence="2 7"/>
<comment type="cofactor">
    <cofactor evidence="6">
        <name>Zn(2+)</name>
        <dbReference type="ChEBI" id="CHEBI:29105"/>
    </cofactor>
    <text evidence="6">Binds 1 zinc ion per subunit.</text>
</comment>
<protein>
    <recommendedName>
        <fullName evidence="2 7">Carbonic anhydrase</fullName>
        <ecNumber evidence="2 7">4.2.1.1</ecNumber>
    </recommendedName>
    <alternativeName>
        <fullName evidence="7">Carbonate dehydratase</fullName>
    </alternativeName>
</protein>
<proteinExistence type="inferred from homology"/>
<evidence type="ECO:0000256" key="4">
    <source>
        <dbReference type="ARBA" id="ARBA00023239"/>
    </source>
</evidence>
<dbReference type="RefSeq" id="WP_168931832.1">
    <property type="nucleotide sequence ID" value="NZ_JABAFD010000003.1"/>
</dbReference>
<dbReference type="GO" id="GO:0004089">
    <property type="term" value="F:carbonate dehydratase activity"/>
    <property type="evidence" value="ECO:0007669"/>
    <property type="project" value="UniProtKB-UniRule"/>
</dbReference>
<dbReference type="GO" id="GO:0015976">
    <property type="term" value="P:carbon utilization"/>
    <property type="evidence" value="ECO:0007669"/>
    <property type="project" value="InterPro"/>
</dbReference>
<evidence type="ECO:0000256" key="1">
    <source>
        <dbReference type="ARBA" id="ARBA00006217"/>
    </source>
</evidence>
<keyword evidence="6" id="KW-0479">Metal-binding</keyword>
<evidence type="ECO:0000256" key="2">
    <source>
        <dbReference type="ARBA" id="ARBA00012925"/>
    </source>
</evidence>
<dbReference type="SMART" id="SM00947">
    <property type="entry name" value="Pro_CA"/>
    <property type="match status" value="1"/>
</dbReference>
<dbReference type="PANTHER" id="PTHR11002">
    <property type="entry name" value="CARBONIC ANHYDRASE"/>
    <property type="match status" value="1"/>
</dbReference>
<dbReference type="PROSITE" id="PS00704">
    <property type="entry name" value="PROK_CO2_ANHYDRASE_1"/>
    <property type="match status" value="1"/>
</dbReference>
<name>A0AA44DK07_PARBF</name>
<feature type="binding site" evidence="6">
    <location>
        <position position="146"/>
    </location>
    <ligand>
        <name>Zn(2+)</name>
        <dbReference type="ChEBI" id="CHEBI:29105"/>
    </ligand>
</feature>
<feature type="binding site" evidence="6">
    <location>
        <position position="95"/>
    </location>
    <ligand>
        <name>Zn(2+)</name>
        <dbReference type="ChEBI" id="CHEBI:29105"/>
    </ligand>
</feature>
<comment type="function">
    <text evidence="7">Reversible hydration of carbon dioxide.</text>
</comment>
<reference evidence="8 9" key="1">
    <citation type="submission" date="2020-04" db="EMBL/GenBank/DDBJ databases">
        <authorList>
            <person name="Hitch T.C.A."/>
            <person name="Wylensek D."/>
            <person name="Clavel T."/>
        </authorList>
    </citation>
    <scope>NUCLEOTIDE SEQUENCE [LARGE SCALE GENOMIC DNA]</scope>
    <source>
        <strain evidence="8 9">Med78_4-601-WT-2</strain>
    </source>
</reference>
<dbReference type="InterPro" id="IPR015892">
    <property type="entry name" value="Carbonic_anhydrase_CS"/>
</dbReference>
<evidence type="ECO:0000256" key="6">
    <source>
        <dbReference type="PIRSR" id="PIRSR601765-1"/>
    </source>
</evidence>
<comment type="caution">
    <text evidence="8">The sequence shown here is derived from an EMBL/GenBank/DDBJ whole genome shotgun (WGS) entry which is preliminary data.</text>
</comment>
<accession>A0AA44DK07</accession>
<evidence type="ECO:0000313" key="9">
    <source>
        <dbReference type="Proteomes" id="UP000573963"/>
    </source>
</evidence>
<evidence type="ECO:0000256" key="7">
    <source>
        <dbReference type="RuleBase" id="RU003956"/>
    </source>
</evidence>
<dbReference type="Pfam" id="PF00484">
    <property type="entry name" value="Pro_CA"/>
    <property type="match status" value="1"/>
</dbReference>
<dbReference type="PANTHER" id="PTHR11002:SF79">
    <property type="entry name" value="CARBONIC ANHYDRASE 2"/>
    <property type="match status" value="1"/>
</dbReference>
<sequence>MKEKKELLLAIFILATLFCVKIFVEDLEKKSLSNDTQNSIQTYSNTETDSLSRLKKGNKIYLDATYNKNTIDKDTRKKLNEGKQKPYAVILTCSDSRVVPENIFYTGLGELFVIRVAGNVVDDTVLGSIEYAISNLDVPLVVVMGHDNCGAVKGASEKNINGKLEAIVKKIKPSYEKAKLQGGSQEEIYNNAVKFNTENSINLIKENEIIKKYIDEKKVKVTGASYDMETGLVKWLD</sequence>
<dbReference type="SUPFAM" id="SSF53056">
    <property type="entry name" value="beta-carbonic anhydrase, cab"/>
    <property type="match status" value="1"/>
</dbReference>
<feature type="binding site" evidence="6">
    <location>
        <position position="149"/>
    </location>
    <ligand>
        <name>Zn(2+)</name>
        <dbReference type="ChEBI" id="CHEBI:29105"/>
    </ligand>
</feature>
<dbReference type="Proteomes" id="UP000573963">
    <property type="component" value="Unassembled WGS sequence"/>
</dbReference>
<gene>
    <name evidence="8" type="ORF">HF875_06750</name>
</gene>
<evidence type="ECO:0000256" key="3">
    <source>
        <dbReference type="ARBA" id="ARBA00022833"/>
    </source>
</evidence>
<dbReference type="EMBL" id="JABAFD010000003">
    <property type="protein sequence ID" value="NME09213.1"/>
    <property type="molecule type" value="Genomic_DNA"/>
</dbReference>
<comment type="catalytic activity">
    <reaction evidence="5 7">
        <text>hydrogencarbonate + H(+) = CO2 + H2O</text>
        <dbReference type="Rhea" id="RHEA:10748"/>
        <dbReference type="ChEBI" id="CHEBI:15377"/>
        <dbReference type="ChEBI" id="CHEBI:15378"/>
        <dbReference type="ChEBI" id="CHEBI:16526"/>
        <dbReference type="ChEBI" id="CHEBI:17544"/>
        <dbReference type="EC" id="4.2.1.1"/>
    </reaction>
</comment>
<evidence type="ECO:0000256" key="5">
    <source>
        <dbReference type="ARBA" id="ARBA00048348"/>
    </source>
</evidence>
<dbReference type="AlphaFoldDB" id="A0AA44DK07"/>
<dbReference type="Gene3D" id="3.40.1050.10">
    <property type="entry name" value="Carbonic anhydrase"/>
    <property type="match status" value="1"/>
</dbReference>
<feature type="binding site" evidence="6">
    <location>
        <position position="93"/>
    </location>
    <ligand>
        <name>Zn(2+)</name>
        <dbReference type="ChEBI" id="CHEBI:29105"/>
    </ligand>
</feature>
<organism evidence="8 9">
    <name type="scientific">Paraclostridium bifermentans</name>
    <name type="common">Clostridium bifermentans</name>
    <dbReference type="NCBI Taxonomy" id="1490"/>
    <lineage>
        <taxon>Bacteria</taxon>
        <taxon>Bacillati</taxon>
        <taxon>Bacillota</taxon>
        <taxon>Clostridia</taxon>
        <taxon>Peptostreptococcales</taxon>
        <taxon>Peptostreptococcaceae</taxon>
        <taxon>Paraclostridium</taxon>
    </lineage>
</organism>
<comment type="similarity">
    <text evidence="1 7">Belongs to the beta-class carbonic anhydrase family.</text>
</comment>
<dbReference type="PROSITE" id="PS00705">
    <property type="entry name" value="PROK_CO2_ANHYDRASE_2"/>
    <property type="match status" value="1"/>
</dbReference>
<evidence type="ECO:0000313" key="8">
    <source>
        <dbReference type="EMBL" id="NME09213.1"/>
    </source>
</evidence>
<keyword evidence="3 6" id="KW-0862">Zinc</keyword>
<dbReference type="GO" id="GO:0008270">
    <property type="term" value="F:zinc ion binding"/>
    <property type="evidence" value="ECO:0007669"/>
    <property type="project" value="UniProtKB-UniRule"/>
</dbReference>